<dbReference type="Proteomes" id="UP000005239">
    <property type="component" value="Unassembled WGS sequence"/>
</dbReference>
<dbReference type="EnsemblMetazoa" id="PPA00221.1">
    <property type="protein sequence ID" value="PPA00221.1"/>
    <property type="gene ID" value="WBGene00089775"/>
</dbReference>
<protein>
    <submittedName>
        <fullName evidence="2">Uncharacterized protein</fullName>
    </submittedName>
</protein>
<proteinExistence type="predicted"/>
<feature type="region of interest" description="Disordered" evidence="1">
    <location>
        <begin position="1"/>
        <end position="61"/>
    </location>
</feature>
<dbReference type="AlphaFoldDB" id="A0A2A6BEK3"/>
<name>A0A2A6BEK3_PRIPA</name>
<accession>A0A8R1Y6I0</accession>
<evidence type="ECO:0000313" key="2">
    <source>
        <dbReference type="EnsemblMetazoa" id="PPA00221.1"/>
    </source>
</evidence>
<gene>
    <name evidence="2" type="primary">WBGene00089775</name>
</gene>
<evidence type="ECO:0000256" key="1">
    <source>
        <dbReference type="SAM" id="MobiDB-lite"/>
    </source>
</evidence>
<evidence type="ECO:0000313" key="3">
    <source>
        <dbReference type="Proteomes" id="UP000005239"/>
    </source>
</evidence>
<sequence length="221" mass="25381">MGSKRRHDDEDEVSLKKRRKREDSNGEIATTHETPDKKKRKSKGHELEENGKTNGDVSHSGEEDQFDAYLIRFPKSITVEEVQHLLSLKKKVKSRTKTMELSNGQEYTVRVTPNETVMYHVRNVDGQLTAGSRITGTVTITEQKEMKMESHFITHHDFLEDPPADIEMPFVIQPIKRTPSLELNGLKQRLHAYGCKSADSEQTPRKVKKAKRKSQRADDDE</sequence>
<reference evidence="3" key="1">
    <citation type="journal article" date="2008" name="Nat. Genet.">
        <title>The Pristionchus pacificus genome provides a unique perspective on nematode lifestyle and parasitism.</title>
        <authorList>
            <person name="Dieterich C."/>
            <person name="Clifton S.W."/>
            <person name="Schuster L.N."/>
            <person name="Chinwalla A."/>
            <person name="Delehaunty K."/>
            <person name="Dinkelacker I."/>
            <person name="Fulton L."/>
            <person name="Fulton R."/>
            <person name="Godfrey J."/>
            <person name="Minx P."/>
            <person name="Mitreva M."/>
            <person name="Roeseler W."/>
            <person name="Tian H."/>
            <person name="Witte H."/>
            <person name="Yang S.P."/>
            <person name="Wilson R.K."/>
            <person name="Sommer R.J."/>
        </authorList>
    </citation>
    <scope>NUCLEOTIDE SEQUENCE [LARGE SCALE GENOMIC DNA]</scope>
    <source>
        <strain evidence="3">PS312</strain>
    </source>
</reference>
<accession>A0A2A6BEK3</accession>
<feature type="region of interest" description="Disordered" evidence="1">
    <location>
        <begin position="194"/>
        <end position="221"/>
    </location>
</feature>
<organism evidence="2 3">
    <name type="scientific">Pristionchus pacificus</name>
    <name type="common">Parasitic nematode worm</name>
    <dbReference type="NCBI Taxonomy" id="54126"/>
    <lineage>
        <taxon>Eukaryota</taxon>
        <taxon>Metazoa</taxon>
        <taxon>Ecdysozoa</taxon>
        <taxon>Nematoda</taxon>
        <taxon>Chromadorea</taxon>
        <taxon>Rhabditida</taxon>
        <taxon>Rhabditina</taxon>
        <taxon>Diplogasteromorpha</taxon>
        <taxon>Diplogasteroidea</taxon>
        <taxon>Neodiplogasteridae</taxon>
        <taxon>Pristionchus</taxon>
    </lineage>
</organism>
<feature type="compositionally biased region" description="Basic residues" evidence="1">
    <location>
        <begin position="205"/>
        <end position="214"/>
    </location>
</feature>
<reference evidence="2" key="2">
    <citation type="submission" date="2022-06" db="UniProtKB">
        <authorList>
            <consortium name="EnsemblMetazoa"/>
        </authorList>
    </citation>
    <scope>IDENTIFICATION</scope>
    <source>
        <strain evidence="2">PS312</strain>
    </source>
</reference>
<keyword evidence="3" id="KW-1185">Reference proteome</keyword>